<feature type="transmembrane region" description="Helical" evidence="7">
    <location>
        <begin position="330"/>
        <end position="347"/>
    </location>
</feature>
<dbReference type="Pfam" id="PF03772">
    <property type="entry name" value="Competence"/>
    <property type="match status" value="1"/>
</dbReference>
<keyword evidence="2" id="KW-1003">Cell membrane</keyword>
<evidence type="ECO:0000256" key="6">
    <source>
        <dbReference type="SAM" id="MobiDB-lite"/>
    </source>
</evidence>
<evidence type="ECO:0000259" key="9">
    <source>
        <dbReference type="Pfam" id="PF13567"/>
    </source>
</evidence>
<evidence type="ECO:0000256" key="5">
    <source>
        <dbReference type="ARBA" id="ARBA00023136"/>
    </source>
</evidence>
<feature type="domain" description="DUF4131" evidence="9">
    <location>
        <begin position="60"/>
        <end position="207"/>
    </location>
</feature>
<keyword evidence="3 7" id="KW-0812">Transmembrane</keyword>
<evidence type="ECO:0000256" key="1">
    <source>
        <dbReference type="ARBA" id="ARBA00004651"/>
    </source>
</evidence>
<feature type="region of interest" description="Disordered" evidence="6">
    <location>
        <begin position="713"/>
        <end position="733"/>
    </location>
</feature>
<dbReference type="EMBL" id="RZUL01000003">
    <property type="protein sequence ID" value="RVT40763.1"/>
    <property type="molecule type" value="Genomic_DNA"/>
</dbReference>
<evidence type="ECO:0000256" key="7">
    <source>
        <dbReference type="SAM" id="Phobius"/>
    </source>
</evidence>
<feature type="transmembrane region" description="Helical" evidence="7">
    <location>
        <begin position="411"/>
        <end position="434"/>
    </location>
</feature>
<feature type="transmembrane region" description="Helical" evidence="7">
    <location>
        <begin position="303"/>
        <end position="324"/>
    </location>
</feature>
<accession>A0A437J6F2</accession>
<dbReference type="PANTHER" id="PTHR30619">
    <property type="entry name" value="DNA INTERNALIZATION/COMPETENCE PROTEIN COMEC/REC2"/>
    <property type="match status" value="1"/>
</dbReference>
<proteinExistence type="predicted"/>
<keyword evidence="5 7" id="KW-0472">Membrane</keyword>
<dbReference type="NCBIfam" id="TIGR00360">
    <property type="entry name" value="ComEC_N-term"/>
    <property type="match status" value="1"/>
</dbReference>
<keyword evidence="11" id="KW-1185">Reference proteome</keyword>
<feature type="transmembrane region" description="Helical" evidence="7">
    <location>
        <begin position="86"/>
        <end position="103"/>
    </location>
</feature>
<dbReference type="PANTHER" id="PTHR30619:SF1">
    <property type="entry name" value="RECOMBINATION PROTEIN 2"/>
    <property type="match status" value="1"/>
</dbReference>
<feature type="transmembrane region" description="Helical" evidence="7">
    <location>
        <begin position="507"/>
        <end position="532"/>
    </location>
</feature>
<dbReference type="OrthoDB" id="9790149at2"/>
<dbReference type="GO" id="GO:0005886">
    <property type="term" value="C:plasma membrane"/>
    <property type="evidence" value="ECO:0007669"/>
    <property type="project" value="UniProtKB-SubCell"/>
</dbReference>
<dbReference type="InterPro" id="IPR052159">
    <property type="entry name" value="Competence_DNA_uptake"/>
</dbReference>
<evidence type="ECO:0000313" key="10">
    <source>
        <dbReference type="EMBL" id="RVT40763.1"/>
    </source>
</evidence>
<feature type="transmembrane region" description="Helical" evidence="7">
    <location>
        <begin position="354"/>
        <end position="373"/>
    </location>
</feature>
<dbReference type="InterPro" id="IPR025405">
    <property type="entry name" value="DUF4131"/>
</dbReference>
<feature type="transmembrane region" description="Helical" evidence="7">
    <location>
        <begin position="440"/>
        <end position="460"/>
    </location>
</feature>
<dbReference type="AlphaFoldDB" id="A0A437J6F2"/>
<reference evidence="10 11" key="1">
    <citation type="submission" date="2019-01" db="EMBL/GenBank/DDBJ databases">
        <authorList>
            <person name="Chen W.-M."/>
        </authorList>
    </citation>
    <scope>NUCLEOTIDE SEQUENCE [LARGE SCALE GENOMIC DNA]</scope>
    <source>
        <strain evidence="10 11">TLA-22</strain>
    </source>
</reference>
<feature type="domain" description="ComEC/Rec2-related protein" evidence="8">
    <location>
        <begin position="247"/>
        <end position="536"/>
    </location>
</feature>
<feature type="transmembrane region" description="Helical" evidence="7">
    <location>
        <begin position="36"/>
        <end position="54"/>
    </location>
</feature>
<comment type="caution">
    <text evidence="10">The sequence shown here is derived from an EMBL/GenBank/DDBJ whole genome shotgun (WGS) entry which is preliminary data.</text>
</comment>
<evidence type="ECO:0000256" key="4">
    <source>
        <dbReference type="ARBA" id="ARBA00022989"/>
    </source>
</evidence>
<sequence>MAFEPRQTRVAGAARRWAAAVLAACETWLERERDHVPLWLPVGFGVGIAAWFILPDPMAWAAFCTLSLAVGVAGALLPHGGRLRRMIVAAGLLAAAGCLIIWIKAAALGTAPLARPAFVALDGRIAAVEPLPAQAMTRLMIRPVGRPDLPDRIRVNVADQDWQPFMTTGAVIRFRARLMPPAPPAVPGAYDFAQRAYFQGIGATGRALPPIERITPASVQTEPLRQRLSRHIQSRVEGGAGAIAATLATGDRGAISEEDAEAMRRSGLAHLLSISGLHVTALVGAVIFLLFRVMALSPRAALHWPLMLIAALGGALAGIGYTLMTGADVPTIRSCIAALLVLGALALGREAITLRLIAAGAIFVLCLWPESLVGPSFQMSFAAVIAIVALAEHPVFRAITHARDEGWPWRLARGILALFLTGVAVELVLAPIALYHFHQAGVLGSLANLIAIPLTTFVIMPFEALALILDGIGLLPGLSLGTPAWWVVEQALRLLLWLAHAVSAQPYAVALLPTFGKLPFALVVAGGLWCLLWRTRWRWIGLLPVAAGSIMMATTPSPDLIVTGDGRHLAVRTAGGMALLRDRAGDYVRDAMAESAGMDGAVLALADLPDARCNADMCAVLLSSGHERWRLLATRSRDLVDPAALAAACRAADIVVSDRRLPRSCVPRWLKLDRAMLGRTGGVAITLRNRSLRTVRMPGDAHPWMLYDSIRQKGSHDGMAPRRNSDPRPYAAR</sequence>
<feature type="transmembrane region" description="Helical" evidence="7">
    <location>
        <begin position="268"/>
        <end position="291"/>
    </location>
</feature>
<feature type="transmembrane region" description="Helical" evidence="7">
    <location>
        <begin position="467"/>
        <end position="487"/>
    </location>
</feature>
<feature type="transmembrane region" description="Helical" evidence="7">
    <location>
        <begin position="379"/>
        <end position="399"/>
    </location>
</feature>
<comment type="subcellular location">
    <subcellularLocation>
        <location evidence="1">Cell membrane</location>
        <topology evidence="1">Multi-pass membrane protein</topology>
    </subcellularLocation>
</comment>
<evidence type="ECO:0000256" key="3">
    <source>
        <dbReference type="ARBA" id="ARBA00022692"/>
    </source>
</evidence>
<evidence type="ECO:0000313" key="11">
    <source>
        <dbReference type="Proteomes" id="UP000282977"/>
    </source>
</evidence>
<feature type="transmembrane region" description="Helical" evidence="7">
    <location>
        <begin position="60"/>
        <end position="79"/>
    </location>
</feature>
<dbReference type="Pfam" id="PF13567">
    <property type="entry name" value="DUF4131"/>
    <property type="match status" value="1"/>
</dbReference>
<evidence type="ECO:0000256" key="2">
    <source>
        <dbReference type="ARBA" id="ARBA00022475"/>
    </source>
</evidence>
<gene>
    <name evidence="10" type="ORF">ENE74_09780</name>
</gene>
<feature type="compositionally biased region" description="Basic and acidic residues" evidence="6">
    <location>
        <begin position="713"/>
        <end position="726"/>
    </location>
</feature>
<dbReference type="Proteomes" id="UP000282977">
    <property type="component" value="Unassembled WGS sequence"/>
</dbReference>
<protein>
    <submittedName>
        <fullName evidence="10">ComEC/Rec2 family competence protein</fullName>
    </submittedName>
</protein>
<dbReference type="InterPro" id="IPR004477">
    <property type="entry name" value="ComEC_N"/>
</dbReference>
<dbReference type="RefSeq" id="WP_127690760.1">
    <property type="nucleotide sequence ID" value="NZ_RZUL01000003.1"/>
</dbReference>
<organism evidence="10 11">
    <name type="scientific">Sphingobium algorifonticola</name>
    <dbReference type="NCBI Taxonomy" id="2008318"/>
    <lineage>
        <taxon>Bacteria</taxon>
        <taxon>Pseudomonadati</taxon>
        <taxon>Pseudomonadota</taxon>
        <taxon>Alphaproteobacteria</taxon>
        <taxon>Sphingomonadales</taxon>
        <taxon>Sphingomonadaceae</taxon>
        <taxon>Sphingobium</taxon>
    </lineage>
</organism>
<name>A0A437J6F2_9SPHN</name>
<keyword evidence="4 7" id="KW-1133">Transmembrane helix</keyword>
<evidence type="ECO:0000259" key="8">
    <source>
        <dbReference type="Pfam" id="PF03772"/>
    </source>
</evidence>